<dbReference type="HAMAP" id="MF_02126">
    <property type="entry name" value="RF_methyltr_PrmC"/>
    <property type="match status" value="1"/>
</dbReference>
<evidence type="ECO:0000256" key="2">
    <source>
        <dbReference type="ARBA" id="ARBA00022679"/>
    </source>
</evidence>
<dbReference type="NCBIfam" id="TIGR00536">
    <property type="entry name" value="hemK_fam"/>
    <property type="match status" value="1"/>
</dbReference>
<dbReference type="InterPro" id="IPR004556">
    <property type="entry name" value="HemK-like"/>
</dbReference>
<dbReference type="InterPro" id="IPR007848">
    <property type="entry name" value="Small_mtfrase_dom"/>
</dbReference>
<keyword evidence="9" id="KW-1185">Reference proteome</keyword>
<dbReference type="Pfam" id="PF05175">
    <property type="entry name" value="MTS"/>
    <property type="match status" value="1"/>
</dbReference>
<dbReference type="InterPro" id="IPR050320">
    <property type="entry name" value="N5-glutamine_MTase"/>
</dbReference>
<accession>A0ABY5PNC7</accession>
<dbReference type="Gene3D" id="1.10.8.10">
    <property type="entry name" value="DNA helicase RuvA subunit, C-terminal domain"/>
    <property type="match status" value="1"/>
</dbReference>
<dbReference type="RefSeq" id="WP_353866596.1">
    <property type="nucleotide sequence ID" value="NZ_CP088295.1"/>
</dbReference>
<dbReference type="PROSITE" id="PS00092">
    <property type="entry name" value="N6_MTASE"/>
    <property type="match status" value="1"/>
</dbReference>
<feature type="domain" description="Release factor glutamine methyltransferase N-terminal" evidence="7">
    <location>
        <begin position="11"/>
        <end position="82"/>
    </location>
</feature>
<proteinExistence type="inferred from homology"/>
<dbReference type="InterPro" id="IPR029063">
    <property type="entry name" value="SAM-dependent_MTases_sf"/>
</dbReference>
<sequence length="279" mass="28824">MTIASGVPVRDALDSAGVAIRASGSDTPRLDAEVLLAHVLGVRREALFLDPGREVAGPQIRDYQALVRRRAVERAPVAYLVGTRGFRHLELAVDPRALIPRPETELLVEAALGLPHGARVLDVGTGSGAIALALADERPDLAITATDVDEDALAVARENAARLGLDVTFAAGDLLDAVPGARFDAVLSNPPYIPDGDRAGLPADVRDHEPPGALFAGADGLDVYRRLIPQAAAAAPLVAVEVGAGQAAAVEALMRAAGLGSVEARPDLAGILRVVVGRT</sequence>
<dbReference type="EMBL" id="CP088295">
    <property type="protein sequence ID" value="UUY06168.1"/>
    <property type="molecule type" value="Genomic_DNA"/>
</dbReference>
<comment type="function">
    <text evidence="5">Methylates the class 1 translation termination release factors RF1/PrfA and RF2/PrfB on the glutamine residue of the universally conserved GGQ motif.</text>
</comment>
<dbReference type="CDD" id="cd02440">
    <property type="entry name" value="AdoMet_MTases"/>
    <property type="match status" value="1"/>
</dbReference>
<name>A0ABY5PNC7_9ACTN</name>
<dbReference type="NCBIfam" id="TIGR03534">
    <property type="entry name" value="RF_mod_PrmC"/>
    <property type="match status" value="1"/>
</dbReference>
<feature type="binding site" evidence="5">
    <location>
        <begin position="189"/>
        <end position="192"/>
    </location>
    <ligand>
        <name>substrate</name>
    </ligand>
</feature>
<evidence type="ECO:0000313" key="9">
    <source>
        <dbReference type="Proteomes" id="UP001058860"/>
    </source>
</evidence>
<dbReference type="SUPFAM" id="SSF53335">
    <property type="entry name" value="S-adenosyl-L-methionine-dependent methyltransferases"/>
    <property type="match status" value="1"/>
</dbReference>
<dbReference type="InterPro" id="IPR040758">
    <property type="entry name" value="PrmC_N"/>
</dbReference>
<evidence type="ECO:0000256" key="5">
    <source>
        <dbReference type="HAMAP-Rule" id="MF_02126"/>
    </source>
</evidence>
<dbReference type="EC" id="2.1.1.297" evidence="5"/>
<evidence type="ECO:0000256" key="1">
    <source>
        <dbReference type="ARBA" id="ARBA00022603"/>
    </source>
</evidence>
<dbReference type="InterPro" id="IPR002052">
    <property type="entry name" value="DNA_methylase_N6_adenine_CS"/>
</dbReference>
<dbReference type="InterPro" id="IPR019874">
    <property type="entry name" value="RF_methyltr_PrmC"/>
</dbReference>
<dbReference type="Pfam" id="PF17827">
    <property type="entry name" value="PrmC_N"/>
    <property type="match status" value="1"/>
</dbReference>
<evidence type="ECO:0000313" key="8">
    <source>
        <dbReference type="EMBL" id="UUY06168.1"/>
    </source>
</evidence>
<comment type="similarity">
    <text evidence="5">Belongs to the protein N5-glutamine methyltransferase family. PrmC subfamily.</text>
</comment>
<gene>
    <name evidence="5 8" type="primary">prmC</name>
    <name evidence="8" type="ORF">LRS13_11850</name>
</gene>
<keyword evidence="1 5" id="KW-0489">Methyltransferase</keyword>
<feature type="binding site" evidence="5">
    <location>
        <begin position="124"/>
        <end position="128"/>
    </location>
    <ligand>
        <name>S-adenosyl-L-methionine</name>
        <dbReference type="ChEBI" id="CHEBI:59789"/>
    </ligand>
</feature>
<dbReference type="GO" id="GO:0032259">
    <property type="term" value="P:methylation"/>
    <property type="evidence" value="ECO:0007669"/>
    <property type="project" value="UniProtKB-KW"/>
</dbReference>
<evidence type="ECO:0000256" key="4">
    <source>
        <dbReference type="ARBA" id="ARBA00048391"/>
    </source>
</evidence>
<feature type="domain" description="Methyltransferase small" evidence="6">
    <location>
        <begin position="104"/>
        <end position="192"/>
    </location>
</feature>
<organism evidence="8 9">
    <name type="scientific">Svornostia abyssi</name>
    <dbReference type="NCBI Taxonomy" id="2898438"/>
    <lineage>
        <taxon>Bacteria</taxon>
        <taxon>Bacillati</taxon>
        <taxon>Actinomycetota</taxon>
        <taxon>Thermoleophilia</taxon>
        <taxon>Solirubrobacterales</taxon>
        <taxon>Baekduiaceae</taxon>
        <taxon>Svornostia</taxon>
    </lineage>
</organism>
<comment type="caution">
    <text evidence="5">Lacks conserved residue(s) required for the propagation of feature annotation.</text>
</comment>
<dbReference type="PANTHER" id="PTHR18895">
    <property type="entry name" value="HEMK METHYLTRANSFERASE"/>
    <property type="match status" value="1"/>
</dbReference>
<dbReference type="Gene3D" id="3.40.50.150">
    <property type="entry name" value="Vaccinia Virus protein VP39"/>
    <property type="match status" value="1"/>
</dbReference>
<reference evidence="9" key="1">
    <citation type="submission" date="2021-11" db="EMBL/GenBank/DDBJ databases">
        <title>Cultivation dependent microbiological survey of springs from the worlds oldest radium mine currently devoted to the extraction of radon-saturated water.</title>
        <authorList>
            <person name="Kapinusova G."/>
            <person name="Smrhova T."/>
            <person name="Strejcek M."/>
            <person name="Suman J."/>
            <person name="Jani K."/>
            <person name="Pajer P."/>
            <person name="Uhlik O."/>
        </authorList>
    </citation>
    <scope>NUCLEOTIDE SEQUENCE [LARGE SCALE GENOMIC DNA]</scope>
    <source>
        <strain evidence="9">J379</strain>
    </source>
</reference>
<evidence type="ECO:0000259" key="7">
    <source>
        <dbReference type="Pfam" id="PF17827"/>
    </source>
</evidence>
<feature type="binding site" evidence="5">
    <location>
        <position position="189"/>
    </location>
    <ligand>
        <name>S-adenosyl-L-methionine</name>
        <dbReference type="ChEBI" id="CHEBI:59789"/>
    </ligand>
</feature>
<feature type="binding site" evidence="5">
    <location>
        <position position="147"/>
    </location>
    <ligand>
        <name>S-adenosyl-L-methionine</name>
        <dbReference type="ChEBI" id="CHEBI:59789"/>
    </ligand>
</feature>
<dbReference type="GO" id="GO:0102559">
    <property type="term" value="F:peptide chain release factor N(5)-glutamine methyltransferase activity"/>
    <property type="evidence" value="ECO:0007669"/>
    <property type="project" value="UniProtKB-EC"/>
</dbReference>
<comment type="catalytic activity">
    <reaction evidence="4 5">
        <text>L-glutaminyl-[peptide chain release factor] + S-adenosyl-L-methionine = N(5)-methyl-L-glutaminyl-[peptide chain release factor] + S-adenosyl-L-homocysteine + H(+)</text>
        <dbReference type="Rhea" id="RHEA:42896"/>
        <dbReference type="Rhea" id="RHEA-COMP:10271"/>
        <dbReference type="Rhea" id="RHEA-COMP:10272"/>
        <dbReference type="ChEBI" id="CHEBI:15378"/>
        <dbReference type="ChEBI" id="CHEBI:30011"/>
        <dbReference type="ChEBI" id="CHEBI:57856"/>
        <dbReference type="ChEBI" id="CHEBI:59789"/>
        <dbReference type="ChEBI" id="CHEBI:61891"/>
        <dbReference type="EC" id="2.1.1.297"/>
    </reaction>
</comment>
<keyword evidence="3 5" id="KW-0949">S-adenosyl-L-methionine</keyword>
<evidence type="ECO:0000256" key="3">
    <source>
        <dbReference type="ARBA" id="ARBA00022691"/>
    </source>
</evidence>
<evidence type="ECO:0000259" key="6">
    <source>
        <dbReference type="Pfam" id="PF05175"/>
    </source>
</evidence>
<dbReference type="PANTHER" id="PTHR18895:SF74">
    <property type="entry name" value="MTRF1L RELEASE FACTOR GLUTAMINE METHYLTRANSFERASE"/>
    <property type="match status" value="1"/>
</dbReference>
<keyword evidence="2 5" id="KW-0808">Transferase</keyword>
<dbReference type="Proteomes" id="UP001058860">
    <property type="component" value="Chromosome"/>
</dbReference>
<protein>
    <recommendedName>
        <fullName evidence="5">Release factor glutamine methyltransferase</fullName>
        <shortName evidence="5">RF MTase</shortName>
        <ecNumber evidence="5">2.1.1.297</ecNumber>
    </recommendedName>
    <alternativeName>
        <fullName evidence="5">N5-glutamine methyltransferase PrmC</fullName>
    </alternativeName>
    <alternativeName>
        <fullName evidence="5">Protein-(glutamine-N5) MTase PrmC</fullName>
    </alternativeName>
    <alternativeName>
        <fullName evidence="5">Protein-glutamine N-methyltransferase PrmC</fullName>
    </alternativeName>
</protein>